<keyword evidence="4" id="KW-1185">Reference proteome</keyword>
<evidence type="ECO:0000313" key="2">
    <source>
        <dbReference type="EMBL" id="GES35229.1"/>
    </source>
</evidence>
<dbReference type="EMBL" id="BLAH01000017">
    <property type="protein sequence ID" value="GES35229.1"/>
    <property type="molecule type" value="Genomic_DNA"/>
</dbReference>
<proteinExistence type="predicted"/>
<reference evidence="2" key="2">
    <citation type="submission" date="2019-10" db="EMBL/GenBank/DDBJ databases">
        <title>Draft genome sequence of Rhodococcus aetherivorans JCM 14343.</title>
        <authorList>
            <person name="Inoue D."/>
            <person name="Nakazawa M."/>
            <person name="Yamamoto N."/>
            <person name="Sei K."/>
            <person name="Ike M."/>
        </authorList>
    </citation>
    <scope>NUCLEOTIDE SEQUENCE</scope>
    <source>
        <strain evidence="2">JCM 14343</strain>
    </source>
</reference>
<dbReference type="RefSeq" id="WP_029542639.1">
    <property type="nucleotide sequence ID" value="NZ_BAAAYP010000043.1"/>
</dbReference>
<evidence type="ECO:0000256" key="1">
    <source>
        <dbReference type="SAM" id="Coils"/>
    </source>
</evidence>
<reference evidence="2 4" key="1">
    <citation type="journal article" date="2018" name="Biodegradation">
        <title>1,4-Dioxane degradation characteristics of Rhodococcus aetherivorans JCM 14343.</title>
        <authorList>
            <person name="Inoue D."/>
            <person name="Tsunoda T."/>
            <person name="Yamamoto N."/>
            <person name="Ike M."/>
            <person name="Sei K."/>
        </authorList>
    </citation>
    <scope>NUCLEOTIDE SEQUENCE [LARGE SCALE GENOMIC DNA]</scope>
    <source>
        <strain evidence="2 4">JCM 14343</strain>
    </source>
</reference>
<organism evidence="3 5">
    <name type="scientific">Rhodococcus aetherivorans</name>
    <dbReference type="NCBI Taxonomy" id="191292"/>
    <lineage>
        <taxon>Bacteria</taxon>
        <taxon>Bacillati</taxon>
        <taxon>Actinomycetota</taxon>
        <taxon>Actinomycetes</taxon>
        <taxon>Mycobacteriales</taxon>
        <taxon>Nocardiaceae</taxon>
        <taxon>Rhodococcus</taxon>
    </lineage>
</organism>
<keyword evidence="1" id="KW-0175">Coiled coil</keyword>
<dbReference type="AlphaFoldDB" id="A0A059MTA5"/>
<name>A0A059MTA5_9NOCA</name>
<sequence length="91" mass="10576">MTDNTELDRLRAEVDRLTRRVDRLDRELAAHRQVADAIRRAQFWDFTPYELVPDGSWIAVDRADAVALLRALAATDHWRPWTHTLEPRGAV</sequence>
<dbReference type="GeneID" id="83622700"/>
<dbReference type="EMBL" id="CP106982">
    <property type="protein sequence ID" value="UYF92690.1"/>
    <property type="molecule type" value="Genomic_DNA"/>
</dbReference>
<protein>
    <submittedName>
        <fullName evidence="3">Uncharacterized protein</fullName>
    </submittedName>
</protein>
<dbReference type="Proteomes" id="UP000325466">
    <property type="component" value="Unassembled WGS sequence"/>
</dbReference>
<evidence type="ECO:0000313" key="4">
    <source>
        <dbReference type="Proteomes" id="UP000325466"/>
    </source>
</evidence>
<evidence type="ECO:0000313" key="3">
    <source>
        <dbReference type="EMBL" id="UYF92690.1"/>
    </source>
</evidence>
<gene>
    <name evidence="3" type="ORF">OCS65_19740</name>
    <name evidence="2" type="ORF">RAJCM14343_0476</name>
</gene>
<evidence type="ECO:0000313" key="5">
    <source>
        <dbReference type="Proteomes" id="UP001163947"/>
    </source>
</evidence>
<reference evidence="3" key="3">
    <citation type="submission" date="2022-09" db="EMBL/GenBank/DDBJ databases">
        <title>The genome sequence of Rhodococcus aetherivorans N1.</title>
        <authorList>
            <person name="Jiang W."/>
        </authorList>
    </citation>
    <scope>NUCLEOTIDE SEQUENCE</scope>
    <source>
        <strain evidence="3">N1</strain>
    </source>
</reference>
<accession>A0A059MTA5</accession>
<feature type="coiled-coil region" evidence="1">
    <location>
        <begin position="7"/>
        <end position="41"/>
    </location>
</feature>
<dbReference type="Proteomes" id="UP001163947">
    <property type="component" value="Chromosome"/>
</dbReference>